<evidence type="ECO:0000256" key="5">
    <source>
        <dbReference type="ARBA" id="ARBA00023033"/>
    </source>
</evidence>
<protein>
    <recommendedName>
        <fullName evidence="6">FAD-binding domain-containing protein</fullName>
    </recommendedName>
</protein>
<dbReference type="InterPro" id="IPR002938">
    <property type="entry name" value="FAD-bd"/>
</dbReference>
<comment type="similarity">
    <text evidence="1">Belongs to the paxM FAD-dependent monooxygenase family.</text>
</comment>
<proteinExistence type="inferred from homology"/>
<dbReference type="SUPFAM" id="SSF51905">
    <property type="entry name" value="FAD/NAD(P)-binding domain"/>
    <property type="match status" value="1"/>
</dbReference>
<gene>
    <name evidence="7" type="ORF">EDB81DRAFT_668552</name>
</gene>
<comment type="caution">
    <text evidence="7">The sequence shown here is derived from an EMBL/GenBank/DDBJ whole genome shotgun (WGS) entry which is preliminary data.</text>
</comment>
<dbReference type="InterPro" id="IPR036188">
    <property type="entry name" value="FAD/NAD-bd_sf"/>
</dbReference>
<accession>A0A9P9IDX5</accession>
<evidence type="ECO:0000256" key="2">
    <source>
        <dbReference type="ARBA" id="ARBA00022630"/>
    </source>
</evidence>
<evidence type="ECO:0000256" key="4">
    <source>
        <dbReference type="ARBA" id="ARBA00023002"/>
    </source>
</evidence>
<name>A0A9P9IDX5_9HYPO</name>
<keyword evidence="3" id="KW-0274">FAD</keyword>
<keyword evidence="8" id="KW-1185">Reference proteome</keyword>
<dbReference type="PANTHER" id="PTHR13789">
    <property type="entry name" value="MONOOXYGENASE"/>
    <property type="match status" value="1"/>
</dbReference>
<dbReference type="EMBL" id="JAGMUV010000029">
    <property type="protein sequence ID" value="KAH7116327.1"/>
    <property type="molecule type" value="Genomic_DNA"/>
</dbReference>
<dbReference type="Pfam" id="PF01494">
    <property type="entry name" value="FAD_binding_3"/>
    <property type="match status" value="1"/>
</dbReference>
<dbReference type="GO" id="GO:0004497">
    <property type="term" value="F:monooxygenase activity"/>
    <property type="evidence" value="ECO:0007669"/>
    <property type="project" value="UniProtKB-KW"/>
</dbReference>
<reference evidence="7" key="1">
    <citation type="journal article" date="2021" name="Nat. Commun.">
        <title>Genetic determinants of endophytism in the Arabidopsis root mycobiome.</title>
        <authorList>
            <person name="Mesny F."/>
            <person name="Miyauchi S."/>
            <person name="Thiergart T."/>
            <person name="Pickel B."/>
            <person name="Atanasova L."/>
            <person name="Karlsson M."/>
            <person name="Huettel B."/>
            <person name="Barry K.W."/>
            <person name="Haridas S."/>
            <person name="Chen C."/>
            <person name="Bauer D."/>
            <person name="Andreopoulos W."/>
            <person name="Pangilinan J."/>
            <person name="LaButti K."/>
            <person name="Riley R."/>
            <person name="Lipzen A."/>
            <person name="Clum A."/>
            <person name="Drula E."/>
            <person name="Henrissat B."/>
            <person name="Kohler A."/>
            <person name="Grigoriev I.V."/>
            <person name="Martin F.M."/>
            <person name="Hacquard S."/>
        </authorList>
    </citation>
    <scope>NUCLEOTIDE SEQUENCE</scope>
    <source>
        <strain evidence="7">MPI-CAGE-AT-0147</strain>
    </source>
</reference>
<dbReference type="InterPro" id="IPR050493">
    <property type="entry name" value="FAD-dep_Monooxygenase_BioMet"/>
</dbReference>
<evidence type="ECO:0000256" key="3">
    <source>
        <dbReference type="ARBA" id="ARBA00022827"/>
    </source>
</evidence>
<dbReference type="OrthoDB" id="16820at2759"/>
<evidence type="ECO:0000313" key="8">
    <source>
        <dbReference type="Proteomes" id="UP000738349"/>
    </source>
</evidence>
<keyword evidence="4" id="KW-0560">Oxidoreductase</keyword>
<dbReference type="Gene3D" id="3.50.50.60">
    <property type="entry name" value="FAD/NAD(P)-binding domain"/>
    <property type="match status" value="1"/>
</dbReference>
<dbReference type="AlphaFoldDB" id="A0A9P9IDX5"/>
<dbReference type="PANTHER" id="PTHR13789:SF236">
    <property type="entry name" value="MONOOXYGENASE, PUTATIVE (AFU_ORTHOLOGUE AFUA_6G12060)-RELATED"/>
    <property type="match status" value="1"/>
</dbReference>
<dbReference type="Proteomes" id="UP000738349">
    <property type="component" value="Unassembled WGS sequence"/>
</dbReference>
<dbReference type="PRINTS" id="PR00420">
    <property type="entry name" value="RNGMNOXGNASE"/>
</dbReference>
<keyword evidence="5" id="KW-0503">Monooxygenase</keyword>
<keyword evidence="2" id="KW-0285">Flavoprotein</keyword>
<dbReference type="GO" id="GO:0071949">
    <property type="term" value="F:FAD binding"/>
    <property type="evidence" value="ECO:0007669"/>
    <property type="project" value="InterPro"/>
</dbReference>
<feature type="domain" description="FAD-binding" evidence="6">
    <location>
        <begin position="122"/>
        <end position="310"/>
    </location>
</feature>
<organism evidence="7 8">
    <name type="scientific">Dactylonectria macrodidyma</name>
    <dbReference type="NCBI Taxonomy" id="307937"/>
    <lineage>
        <taxon>Eukaryota</taxon>
        <taxon>Fungi</taxon>
        <taxon>Dikarya</taxon>
        <taxon>Ascomycota</taxon>
        <taxon>Pezizomycotina</taxon>
        <taxon>Sordariomycetes</taxon>
        <taxon>Hypocreomycetidae</taxon>
        <taxon>Hypocreales</taxon>
        <taxon>Nectriaceae</taxon>
        <taxon>Dactylonectria</taxon>
    </lineage>
</organism>
<dbReference type="SUPFAM" id="SSF54373">
    <property type="entry name" value="FAD-linked reductases, C-terminal domain"/>
    <property type="match status" value="1"/>
</dbReference>
<evidence type="ECO:0000256" key="1">
    <source>
        <dbReference type="ARBA" id="ARBA00007992"/>
    </source>
</evidence>
<evidence type="ECO:0000259" key="6">
    <source>
        <dbReference type="Pfam" id="PF01494"/>
    </source>
</evidence>
<sequence length="414" mass="46146">MGVTIIERYPDSNSAGDIIDFFPNGGRVIRCWEGGNIGRELHGIGADKIDVMELKKWNGRSIADIPWATDDEARDMTYAGHRGNMHNVLLRYVQRLDVNIILGRQVINYHEKDSRAGVTLDDGLELWADLVIAADGGRSVARQQVLGLGDEKQGSGWAIFRTFFESTEEARAHPDLKDFMGKDKDNVRVWMSDNLSMLAYSWNEAKQVAWVLMHPDEQDIPESWSLAATKKDMAPWMKEFSSPEAQALFDITPSGHSIDFKLVYRPTLKKWTSKGGRTILIGDAAHCNLPTAGQGGSQAIEDAVTLAYCLQHCGGDVPLATEVTQRIRYHRSNVVHKSGQLNRDSFDKVPWDVIEADPETWARKRFPHLRPHDAIATVEANFEKIAGEIRSGKTGSLEEVAMPLPVGGVFEGDH</sequence>
<evidence type="ECO:0000313" key="7">
    <source>
        <dbReference type="EMBL" id="KAH7116327.1"/>
    </source>
</evidence>